<dbReference type="NCBIfam" id="TIGR00231">
    <property type="entry name" value="small_GTP"/>
    <property type="match status" value="1"/>
</dbReference>
<dbReference type="InterPro" id="IPR005225">
    <property type="entry name" value="Small_GTP-bd"/>
</dbReference>
<dbReference type="AlphaFoldDB" id="A0A4Q5N2Y0"/>
<dbReference type="InterPro" id="IPR035647">
    <property type="entry name" value="EFG_III/V"/>
</dbReference>
<dbReference type="Gene3D" id="2.40.30.10">
    <property type="entry name" value="Translation factors"/>
    <property type="match status" value="1"/>
</dbReference>
<dbReference type="CDD" id="cd03713">
    <property type="entry name" value="EFG_mtEFG_C"/>
    <property type="match status" value="1"/>
</dbReference>
<dbReference type="Pfam" id="PF03764">
    <property type="entry name" value="EFG_IV"/>
    <property type="match status" value="1"/>
</dbReference>
<dbReference type="PANTHER" id="PTHR43261:SF6">
    <property type="entry name" value="ELONGATION FACTOR G-LIKE PROTEIN"/>
    <property type="match status" value="1"/>
</dbReference>
<protein>
    <submittedName>
        <fullName evidence="4">Elongation factor G</fullName>
    </submittedName>
</protein>
<dbReference type="Pfam" id="PF22042">
    <property type="entry name" value="EF-G_D2"/>
    <property type="match status" value="1"/>
</dbReference>
<dbReference type="GO" id="GO:0003924">
    <property type="term" value="F:GTPase activity"/>
    <property type="evidence" value="ECO:0007669"/>
    <property type="project" value="InterPro"/>
</dbReference>
<dbReference type="InterPro" id="IPR047872">
    <property type="entry name" value="EFG_IV"/>
</dbReference>
<keyword evidence="2" id="KW-0342">GTP-binding</keyword>
<dbReference type="InterPro" id="IPR005517">
    <property type="entry name" value="Transl_elong_EFG/EF2_IV"/>
</dbReference>
<dbReference type="NCBIfam" id="NF009381">
    <property type="entry name" value="PRK12740.1-5"/>
    <property type="match status" value="1"/>
</dbReference>
<evidence type="ECO:0000259" key="3">
    <source>
        <dbReference type="PROSITE" id="PS51722"/>
    </source>
</evidence>
<dbReference type="InterPro" id="IPR000640">
    <property type="entry name" value="EFG_V-like"/>
</dbReference>
<dbReference type="InterPro" id="IPR053905">
    <property type="entry name" value="EF-G-like_DII"/>
</dbReference>
<proteinExistence type="predicted"/>
<dbReference type="RefSeq" id="WP_130102097.1">
    <property type="nucleotide sequence ID" value="NZ_SDWW01000014.1"/>
</dbReference>
<dbReference type="GO" id="GO:0005525">
    <property type="term" value="F:GTP binding"/>
    <property type="evidence" value="ECO:0007669"/>
    <property type="project" value="UniProtKB-KW"/>
</dbReference>
<dbReference type="Proteomes" id="UP000293764">
    <property type="component" value="Unassembled WGS sequence"/>
</dbReference>
<dbReference type="Pfam" id="PF00009">
    <property type="entry name" value="GTP_EFTU"/>
    <property type="match status" value="1"/>
</dbReference>
<dbReference type="PRINTS" id="PR00315">
    <property type="entry name" value="ELONGATNFCT"/>
</dbReference>
<evidence type="ECO:0000256" key="2">
    <source>
        <dbReference type="ARBA" id="ARBA00023134"/>
    </source>
</evidence>
<comment type="caution">
    <text evidence="4">The sequence shown here is derived from an EMBL/GenBank/DDBJ whole genome shotgun (WGS) entry which is preliminary data.</text>
</comment>
<dbReference type="GO" id="GO:0003746">
    <property type="term" value="F:translation elongation factor activity"/>
    <property type="evidence" value="ECO:0007669"/>
    <property type="project" value="UniProtKB-KW"/>
</dbReference>
<dbReference type="PROSITE" id="PS51722">
    <property type="entry name" value="G_TR_2"/>
    <property type="match status" value="1"/>
</dbReference>
<evidence type="ECO:0000313" key="5">
    <source>
        <dbReference type="Proteomes" id="UP000293764"/>
    </source>
</evidence>
<dbReference type="SUPFAM" id="SSF54980">
    <property type="entry name" value="EF-G C-terminal domain-like"/>
    <property type="match status" value="2"/>
</dbReference>
<keyword evidence="4" id="KW-0648">Protein biosynthesis</keyword>
<dbReference type="NCBIfam" id="NF009379">
    <property type="entry name" value="PRK12740.1-3"/>
    <property type="match status" value="1"/>
</dbReference>
<evidence type="ECO:0000313" key="4">
    <source>
        <dbReference type="EMBL" id="RYV51613.1"/>
    </source>
</evidence>
<dbReference type="Gene3D" id="3.30.70.240">
    <property type="match status" value="1"/>
</dbReference>
<dbReference type="Pfam" id="PF14492">
    <property type="entry name" value="EFG_III"/>
    <property type="match status" value="1"/>
</dbReference>
<evidence type="ECO:0000256" key="1">
    <source>
        <dbReference type="ARBA" id="ARBA00022741"/>
    </source>
</evidence>
<dbReference type="Gene3D" id="3.40.50.300">
    <property type="entry name" value="P-loop containing nucleotide triphosphate hydrolases"/>
    <property type="match status" value="1"/>
</dbReference>
<dbReference type="CDD" id="cd04170">
    <property type="entry name" value="EF-G_bact"/>
    <property type="match status" value="1"/>
</dbReference>
<dbReference type="SUPFAM" id="SSF54211">
    <property type="entry name" value="Ribosomal protein S5 domain 2-like"/>
    <property type="match status" value="1"/>
</dbReference>
<dbReference type="InterPro" id="IPR027417">
    <property type="entry name" value="P-loop_NTPase"/>
</dbReference>
<dbReference type="InterPro" id="IPR014721">
    <property type="entry name" value="Ribsml_uS5_D2-typ_fold_subgr"/>
</dbReference>
<dbReference type="InterPro" id="IPR020568">
    <property type="entry name" value="Ribosomal_Su5_D2-typ_SF"/>
</dbReference>
<dbReference type="InterPro" id="IPR009000">
    <property type="entry name" value="Transl_B-barrel_sf"/>
</dbReference>
<dbReference type="Gene3D" id="3.30.70.870">
    <property type="entry name" value="Elongation Factor G (Translational Gtpase), domain 3"/>
    <property type="match status" value="1"/>
</dbReference>
<feature type="domain" description="Tr-type G" evidence="3">
    <location>
        <begin position="7"/>
        <end position="284"/>
    </location>
</feature>
<dbReference type="EMBL" id="SDWW01000014">
    <property type="protein sequence ID" value="RYV51613.1"/>
    <property type="molecule type" value="Genomic_DNA"/>
</dbReference>
<dbReference type="SMART" id="SM00889">
    <property type="entry name" value="EFG_IV"/>
    <property type="match status" value="1"/>
</dbReference>
<dbReference type="Gene3D" id="3.30.230.10">
    <property type="match status" value="1"/>
</dbReference>
<dbReference type="SUPFAM" id="SSF52540">
    <property type="entry name" value="P-loop containing nucleoside triphosphate hydrolases"/>
    <property type="match status" value="1"/>
</dbReference>
<reference evidence="4 5" key="1">
    <citation type="submission" date="2019-01" db="EMBL/GenBank/DDBJ databases">
        <title>Novel species of Cellulomonas.</title>
        <authorList>
            <person name="Liu Q."/>
            <person name="Xin Y.-H."/>
        </authorList>
    </citation>
    <scope>NUCLEOTIDE SEQUENCE [LARGE SCALE GENOMIC DNA]</scope>
    <source>
        <strain evidence="4 5">HLT2-17</strain>
    </source>
</reference>
<dbReference type="InterPro" id="IPR041095">
    <property type="entry name" value="EFG_II"/>
</dbReference>
<dbReference type="FunFam" id="3.30.70.240:FF:000001">
    <property type="entry name" value="Elongation factor G"/>
    <property type="match status" value="1"/>
</dbReference>
<dbReference type="GO" id="GO:0032790">
    <property type="term" value="P:ribosome disassembly"/>
    <property type="evidence" value="ECO:0007669"/>
    <property type="project" value="TreeGrafter"/>
</dbReference>
<dbReference type="InterPro" id="IPR000795">
    <property type="entry name" value="T_Tr_GTP-bd_dom"/>
</dbReference>
<name>A0A4Q5N2Y0_9MICO</name>
<dbReference type="PANTHER" id="PTHR43261">
    <property type="entry name" value="TRANSLATION ELONGATION FACTOR G-RELATED"/>
    <property type="match status" value="1"/>
</dbReference>
<sequence>MDTATTPRIRNVALVGHSSSGKTTLAEALLLRAGEITRAGRVEDGTTVSDFEAEEIKHGISLSLAVAPFRWTASDGESYKVNLLDTPGYADFAGGVDAALSVADLAVLVVSAVDGVQVGTEQVWAQCVAAGIPRMVFITKEDKARADFHRVLDELRAAFGSGFAPLELPLGEEDAFRGVADVLSDQGLAYDADGARHVEAIPTAVEAEERRLHDELAEEIVSGDDDQLERYLAGDTPSVAELERTLAREVLDEVVFPVLVGSTVSGIGIDRLADFLCEIGPSPADRPTTVVLGEERISVAADPDADPLVYVFRTVVDPFVGQVSLFKVLSGTVANENRLVNTSTQMEERLHGLFHLRGKDHLPADRVVAGDIAAVAKLASSPTGSALALRTTPVHVVGPAPRPTPYGLALKPLTQADDDKLSGALQRLCGEDPSLVVERSGQYAQTVLRGVGDTHVAVALERLARKFGVNVETEPIRIPFRETIAKGADVEGKVKKQSGGHGQYAVAQLRISPAARGQGSEFVDRIVGGSIPRNYIPAVERGVTEAMAAGGLHGFPVVDVRVECYDGKYHSVDSSDMAFRNAAAHGLREALKTAGTVVLEPVSRLTVTVPAELQGDVLGDLSTRRGRISSTTVLDDGRQVILAMVPEAELSRYVLELRSLTGGRGVFEAEHDHYDVLPDQLVAKVTRVGANGQPEIQNH</sequence>
<accession>A0A4Q5N2Y0</accession>
<dbReference type="SMART" id="SM00838">
    <property type="entry name" value="EFG_C"/>
    <property type="match status" value="1"/>
</dbReference>
<keyword evidence="4" id="KW-0251">Elongation factor</keyword>
<gene>
    <name evidence="4" type="ORF">EUA98_07755</name>
</gene>
<dbReference type="SUPFAM" id="SSF50447">
    <property type="entry name" value="Translation proteins"/>
    <property type="match status" value="1"/>
</dbReference>
<keyword evidence="5" id="KW-1185">Reference proteome</keyword>
<dbReference type="Pfam" id="PF00679">
    <property type="entry name" value="EFG_C"/>
    <property type="match status" value="1"/>
</dbReference>
<dbReference type="InterPro" id="IPR035649">
    <property type="entry name" value="EFG_V"/>
</dbReference>
<dbReference type="OrthoDB" id="9801472at2"/>
<dbReference type="CDD" id="cd01434">
    <property type="entry name" value="EFG_mtEFG1_IV"/>
    <property type="match status" value="1"/>
</dbReference>
<keyword evidence="1" id="KW-0547">Nucleotide-binding</keyword>
<organism evidence="4 5">
    <name type="scientific">Pengzhenrongella frigida</name>
    <dbReference type="NCBI Taxonomy" id="1259133"/>
    <lineage>
        <taxon>Bacteria</taxon>
        <taxon>Bacillati</taxon>
        <taxon>Actinomycetota</taxon>
        <taxon>Actinomycetes</taxon>
        <taxon>Micrococcales</taxon>
        <taxon>Pengzhenrongella</taxon>
    </lineage>
</organism>